<gene>
    <name evidence="3" type="ORF">FOB64_006259</name>
</gene>
<comment type="caution">
    <text evidence="3">The sequence shown here is derived from an EMBL/GenBank/DDBJ whole genome shotgun (WGS) entry which is preliminary data.</text>
</comment>
<name>A0A8H6F100_CANAX</name>
<reference evidence="3 4" key="1">
    <citation type="submission" date="2020-03" db="EMBL/GenBank/DDBJ databases">
        <title>FDA dAtabase for Regulatory Grade micrObial Sequences (FDA-ARGOS): Supporting development and validation of Infectious Disease Dx tests.</title>
        <authorList>
            <person name="Campos J."/>
            <person name="Goldberg B."/>
            <person name="Tallon L."/>
            <person name="Sadzewicz L."/>
            <person name="Vavikolanu K."/>
            <person name="Mehta A."/>
            <person name="Aluvathingal J."/>
            <person name="Nadendla S."/>
            <person name="Nandy P."/>
            <person name="Geyer C."/>
            <person name="Yan Y."/>
            <person name="Sichtig H."/>
        </authorList>
    </citation>
    <scope>NUCLEOTIDE SEQUENCE [LARGE SCALE GENOMIC DNA]</scope>
    <source>
        <strain evidence="3 4">FDAARGOS_656</strain>
    </source>
</reference>
<dbReference type="InterPro" id="IPR037986">
    <property type="entry name" value="Myo5p-like_CBD_DIL"/>
</dbReference>
<dbReference type="InterPro" id="IPR002710">
    <property type="entry name" value="Dilute_dom"/>
</dbReference>
<dbReference type="AlphaFoldDB" id="A0A8H6F100"/>
<feature type="compositionally biased region" description="Acidic residues" evidence="1">
    <location>
        <begin position="509"/>
        <end position="525"/>
    </location>
</feature>
<evidence type="ECO:0000259" key="2">
    <source>
        <dbReference type="PROSITE" id="PS51126"/>
    </source>
</evidence>
<feature type="domain" description="Dilute" evidence="2">
    <location>
        <begin position="144"/>
        <end position="419"/>
    </location>
</feature>
<dbReference type="GO" id="GO:0051020">
    <property type="term" value="F:GTPase binding"/>
    <property type="evidence" value="ECO:0007669"/>
    <property type="project" value="TreeGrafter"/>
</dbReference>
<evidence type="ECO:0000256" key="1">
    <source>
        <dbReference type="SAM" id="MobiDB-lite"/>
    </source>
</evidence>
<sequence length="566" mass="66035">MHTITSNTIGNENEENSEPQVIGEDEEYNLAQDPILQQLPEFEYDKLLPEQYIKFTDSDIPTLLNYIFDLRSQTTYQHNTKLPAAIVFQLVRYSALKVESTELTDFLFDCFTARLRTITNTKSGAFNMAIQDDGKPANAMGAGDIVLLSYWLSSLQFLHFYFGKNNIYLKFPRFLQELINLVQSLTATLSFSINSRLNLLVDDCIINFTNLVDVSNVLYAKDWNLFKKNKSHPNTYDDIMNTLYHQFNMDLMKPSPIRYLQVLGALDYVLRIHKVDNLLRSEAFSQVFYYINCTIFNRLISQSKYCSRAKAIQIRLNVSAIEDWLRSHNVKNPHYLQFYYNSLYHIGKNQLQPTIELLQWLQCMTSLSDEESLINTINQFDCLNYYQLFKVANKLYKYEVNEVKLPKKLIQVIKSLMTEQGPNQIQRMFLHYMTQTTFLSKEEYIYLNPNYIFEVALPNLTELINSYGAGLGGVRILRNKKYQPSLPISIMDDIDEKLTENRSWQNETYDYDNEKDGEDDEEEEHNEGANANGDELFKQVQMPNSLLHKNWGDTSTGVEDFESNPW</sequence>
<evidence type="ECO:0000313" key="4">
    <source>
        <dbReference type="Proteomes" id="UP000536275"/>
    </source>
</evidence>
<dbReference type="PANTHER" id="PTHR16027:SF6">
    <property type="entry name" value="DILUTE DOMAIN-CONTAINING PROTEIN"/>
    <property type="match status" value="1"/>
</dbReference>
<dbReference type="PROSITE" id="PS51126">
    <property type="entry name" value="DILUTE"/>
    <property type="match status" value="1"/>
</dbReference>
<dbReference type="Proteomes" id="UP000536275">
    <property type="component" value="Unassembled WGS sequence"/>
</dbReference>
<proteinExistence type="predicted"/>
<dbReference type="EMBL" id="JABWAD010000061">
    <property type="protein sequence ID" value="KAF6063262.1"/>
    <property type="molecule type" value="Genomic_DNA"/>
</dbReference>
<dbReference type="PANTHER" id="PTHR16027">
    <property type="entry name" value="DILUTE DOMAIN-CONTAINING PROTEIN YPR089W"/>
    <property type="match status" value="1"/>
</dbReference>
<accession>A0A8H6F100</accession>
<feature type="region of interest" description="Disordered" evidence="1">
    <location>
        <begin position="505"/>
        <end position="539"/>
    </location>
</feature>
<dbReference type="SMART" id="SM01132">
    <property type="entry name" value="DIL"/>
    <property type="match status" value="1"/>
</dbReference>
<dbReference type="CDD" id="cd15473">
    <property type="entry name" value="Myo5p-like_CBD_DIL_ANK"/>
    <property type="match status" value="1"/>
</dbReference>
<dbReference type="Pfam" id="PF01843">
    <property type="entry name" value="DIL"/>
    <property type="match status" value="1"/>
</dbReference>
<dbReference type="InterPro" id="IPR052072">
    <property type="entry name" value="Vascular_dev_regulator"/>
</dbReference>
<protein>
    <submittedName>
        <fullName evidence="3">DIL domain family protein</fullName>
    </submittedName>
</protein>
<organism evidence="3 4">
    <name type="scientific">Candida albicans</name>
    <name type="common">Yeast</name>
    <dbReference type="NCBI Taxonomy" id="5476"/>
    <lineage>
        <taxon>Eukaryota</taxon>
        <taxon>Fungi</taxon>
        <taxon>Dikarya</taxon>
        <taxon>Ascomycota</taxon>
        <taxon>Saccharomycotina</taxon>
        <taxon>Pichiomycetes</taxon>
        <taxon>Debaryomycetaceae</taxon>
        <taxon>Candida/Lodderomyces clade</taxon>
        <taxon>Candida</taxon>
    </lineage>
</organism>
<feature type="region of interest" description="Disordered" evidence="1">
    <location>
        <begin position="547"/>
        <end position="566"/>
    </location>
</feature>
<evidence type="ECO:0000313" key="3">
    <source>
        <dbReference type="EMBL" id="KAF6063262.1"/>
    </source>
</evidence>